<feature type="domain" description="Enoyl reductase (ER)" evidence="1">
    <location>
        <begin position="10"/>
        <end position="319"/>
    </location>
</feature>
<evidence type="ECO:0000259" key="1">
    <source>
        <dbReference type="SMART" id="SM00829"/>
    </source>
</evidence>
<dbReference type="CDD" id="cd08267">
    <property type="entry name" value="MDR1"/>
    <property type="match status" value="1"/>
</dbReference>
<comment type="caution">
    <text evidence="2">The sequence shown here is derived from an EMBL/GenBank/DDBJ whole genome shotgun (WGS) entry which is preliminary data.</text>
</comment>
<proteinExistence type="predicted"/>
<dbReference type="InterPro" id="IPR036291">
    <property type="entry name" value="NAD(P)-bd_dom_sf"/>
</dbReference>
<dbReference type="EMBL" id="JAAGWY010000001">
    <property type="protein sequence ID" value="NEN05128.1"/>
    <property type="molecule type" value="Genomic_DNA"/>
</dbReference>
<evidence type="ECO:0000313" key="2">
    <source>
        <dbReference type="EMBL" id="NEN05128.1"/>
    </source>
</evidence>
<organism evidence="2 3">
    <name type="scientific">Leifsonia tongyongensis</name>
    <dbReference type="NCBI Taxonomy" id="1268043"/>
    <lineage>
        <taxon>Bacteria</taxon>
        <taxon>Bacillati</taxon>
        <taxon>Actinomycetota</taxon>
        <taxon>Actinomycetes</taxon>
        <taxon>Micrococcales</taxon>
        <taxon>Microbacteriaceae</taxon>
        <taxon>Leifsonia</taxon>
    </lineage>
</organism>
<gene>
    <name evidence="2" type="ORF">G3T36_04515</name>
</gene>
<dbReference type="Gene3D" id="3.40.50.720">
    <property type="entry name" value="NAD(P)-binding Rossmann-like Domain"/>
    <property type="match status" value="1"/>
</dbReference>
<dbReference type="Pfam" id="PF08240">
    <property type="entry name" value="ADH_N"/>
    <property type="match status" value="1"/>
</dbReference>
<dbReference type="Proteomes" id="UP000474967">
    <property type="component" value="Unassembled WGS sequence"/>
</dbReference>
<reference evidence="2 3" key="1">
    <citation type="journal article" date="2014" name="J. Microbiol.">
        <title>Diaminobutyricibacter tongyongensis gen. nov., sp. nov. and Homoserinibacter gongjuensis gen. nov., sp. nov. belong to the family Microbacteriaceae.</title>
        <authorList>
            <person name="Kim S.J."/>
            <person name="Ahn J.H."/>
            <person name="Weon H.Y."/>
            <person name="Hamada M."/>
            <person name="Suzuki K."/>
            <person name="Kwon S.W."/>
        </authorList>
    </citation>
    <scope>NUCLEOTIDE SEQUENCE [LARGE SCALE GENOMIC DNA]</scope>
    <source>
        <strain evidence="2 3">NBRC 108724</strain>
    </source>
</reference>
<sequence length="322" mass="34001">MKAIVQSRYGSEDELRYDDIETPGIGDGEVLVRVHAAGVDPSVWHIMEGKPYLVRLMGYGMRAPKTKTRGSDLAGVVEAVGARVTRYRPGDEVFGMASGSFAEYAVARQDRLAPKPARLTFVEAAALPTSGVTALQALRDRGRLEPGQRVLVIGAGGVGSLAIQLAADLGARVTAVCSTAKTALVRELGAEEVIDYTREEVDRHGVMFDLIVDTAGNRPLSILRRALAPKGTLVLVGGENGTGPAGMGRQLTSLVASPFTAQSLKGMLARPDADDLAFLGERAEAGALTPHIEETFPLERAADAVRRLAEGHVGGKLVVTVP</sequence>
<dbReference type="SUPFAM" id="SSF50129">
    <property type="entry name" value="GroES-like"/>
    <property type="match status" value="1"/>
</dbReference>
<dbReference type="PANTHER" id="PTHR11695">
    <property type="entry name" value="ALCOHOL DEHYDROGENASE RELATED"/>
    <property type="match status" value="1"/>
</dbReference>
<dbReference type="GO" id="GO:0016491">
    <property type="term" value="F:oxidoreductase activity"/>
    <property type="evidence" value="ECO:0007669"/>
    <property type="project" value="InterPro"/>
</dbReference>
<evidence type="ECO:0000313" key="3">
    <source>
        <dbReference type="Proteomes" id="UP000474967"/>
    </source>
</evidence>
<dbReference type="Gene3D" id="3.90.180.10">
    <property type="entry name" value="Medium-chain alcohol dehydrogenases, catalytic domain"/>
    <property type="match status" value="1"/>
</dbReference>
<dbReference type="InterPro" id="IPR011032">
    <property type="entry name" value="GroES-like_sf"/>
</dbReference>
<dbReference type="RefSeq" id="WP_163288260.1">
    <property type="nucleotide sequence ID" value="NZ_JAAGWY010000001.1"/>
</dbReference>
<protein>
    <submittedName>
        <fullName evidence="2">NAD(P)-dependent alcohol dehydrogenase</fullName>
    </submittedName>
</protein>
<dbReference type="InterPro" id="IPR050700">
    <property type="entry name" value="YIM1/Zinc_Alcohol_DH_Fams"/>
</dbReference>
<dbReference type="SMART" id="SM00829">
    <property type="entry name" value="PKS_ER"/>
    <property type="match status" value="1"/>
</dbReference>
<dbReference type="SUPFAM" id="SSF51735">
    <property type="entry name" value="NAD(P)-binding Rossmann-fold domains"/>
    <property type="match status" value="1"/>
</dbReference>
<dbReference type="InterPro" id="IPR020843">
    <property type="entry name" value="ER"/>
</dbReference>
<dbReference type="InterPro" id="IPR013154">
    <property type="entry name" value="ADH-like_N"/>
</dbReference>
<name>A0A6L9XVU4_9MICO</name>
<dbReference type="PANTHER" id="PTHR11695:SF294">
    <property type="entry name" value="RETICULON-4-INTERACTING PROTEIN 1, MITOCHONDRIAL"/>
    <property type="match status" value="1"/>
</dbReference>
<dbReference type="AlphaFoldDB" id="A0A6L9XVU4"/>
<keyword evidence="3" id="KW-1185">Reference proteome</keyword>
<dbReference type="Pfam" id="PF13602">
    <property type="entry name" value="ADH_zinc_N_2"/>
    <property type="match status" value="1"/>
</dbReference>
<accession>A0A6L9XVU4</accession>